<evidence type="ECO:0000259" key="10">
    <source>
        <dbReference type="Pfam" id="PF22638"/>
    </source>
</evidence>
<keyword evidence="6" id="KW-0975">Bacterial flagellum</keyword>
<dbReference type="GO" id="GO:0005198">
    <property type="term" value="F:structural molecule activity"/>
    <property type="evidence" value="ECO:0007669"/>
    <property type="project" value="InterPro"/>
</dbReference>
<comment type="caution">
    <text evidence="11">The sequence shown here is derived from an EMBL/GenBank/DDBJ whole genome shotgun (WGS) entry which is preliminary data.</text>
</comment>
<evidence type="ECO:0000256" key="6">
    <source>
        <dbReference type="ARBA" id="ARBA00023143"/>
    </source>
</evidence>
<evidence type="ECO:0000313" key="12">
    <source>
        <dbReference type="Proteomes" id="UP000243073"/>
    </source>
</evidence>
<keyword evidence="11" id="KW-0282">Flagellum</keyword>
<dbReference type="GO" id="GO:0044780">
    <property type="term" value="P:bacterial-type flagellum assembly"/>
    <property type="evidence" value="ECO:0007669"/>
    <property type="project" value="InterPro"/>
</dbReference>
<evidence type="ECO:0000259" key="9">
    <source>
        <dbReference type="Pfam" id="PF21158"/>
    </source>
</evidence>
<dbReference type="Pfam" id="PF00460">
    <property type="entry name" value="Flg_bb_rod"/>
    <property type="match status" value="1"/>
</dbReference>
<keyword evidence="12" id="KW-1185">Reference proteome</keyword>
<dbReference type="GO" id="GO:0005576">
    <property type="term" value="C:extracellular region"/>
    <property type="evidence" value="ECO:0007669"/>
    <property type="project" value="UniProtKB-SubCell"/>
</dbReference>
<dbReference type="GO" id="GO:0009424">
    <property type="term" value="C:bacterial-type flagellum hook"/>
    <property type="evidence" value="ECO:0007669"/>
    <property type="project" value="InterPro"/>
</dbReference>
<evidence type="ECO:0000259" key="7">
    <source>
        <dbReference type="Pfam" id="PF00460"/>
    </source>
</evidence>
<dbReference type="PANTHER" id="PTHR30033:SF1">
    <property type="entry name" value="FLAGELLAR HOOK-ASSOCIATED PROTEIN 1"/>
    <property type="match status" value="1"/>
</dbReference>
<organism evidence="11 12">
    <name type="scientific">Oceanisphaera psychrotolerans</name>
    <dbReference type="NCBI Taxonomy" id="1414654"/>
    <lineage>
        <taxon>Bacteria</taxon>
        <taxon>Pseudomonadati</taxon>
        <taxon>Pseudomonadota</taxon>
        <taxon>Gammaproteobacteria</taxon>
        <taxon>Aeromonadales</taxon>
        <taxon>Aeromonadaceae</taxon>
        <taxon>Oceanisphaera</taxon>
    </lineage>
</organism>
<dbReference type="InterPro" id="IPR053927">
    <property type="entry name" value="FlgK_helical"/>
</dbReference>
<dbReference type="EMBL" id="MDKE01000033">
    <property type="protein sequence ID" value="OIN07724.1"/>
    <property type="molecule type" value="Genomic_DNA"/>
</dbReference>
<dbReference type="SUPFAM" id="SSF64518">
    <property type="entry name" value="Phase 1 flagellin"/>
    <property type="match status" value="2"/>
</dbReference>
<dbReference type="RefSeq" id="WP_071473343.1">
    <property type="nucleotide sequence ID" value="NZ_MDKE01000033.1"/>
</dbReference>
<gene>
    <name evidence="11" type="ORF">BFR47_03720</name>
</gene>
<dbReference type="InterPro" id="IPR049119">
    <property type="entry name" value="FlgK_D2-like"/>
</dbReference>
<dbReference type="STRING" id="1414654.BFR47_03720"/>
<evidence type="ECO:0000256" key="5">
    <source>
        <dbReference type="ARBA" id="ARBA00022525"/>
    </source>
</evidence>
<dbReference type="PANTHER" id="PTHR30033">
    <property type="entry name" value="FLAGELLAR HOOK-ASSOCIATED PROTEIN 1"/>
    <property type="match status" value="1"/>
</dbReference>
<comment type="similarity">
    <text evidence="3">Belongs to the flagella basal body rod proteins family.</text>
</comment>
<dbReference type="Proteomes" id="UP000243073">
    <property type="component" value="Unassembled WGS sequence"/>
</dbReference>
<accession>A0A1J4QE23</accession>
<dbReference type="InterPro" id="IPR001444">
    <property type="entry name" value="Flag_bb_rod_N"/>
</dbReference>
<feature type="domain" description="Flagellar basal body rod protein N-terminal" evidence="7">
    <location>
        <begin position="7"/>
        <end position="35"/>
    </location>
</feature>
<dbReference type="PRINTS" id="PR01005">
    <property type="entry name" value="FLGHOOKAP1"/>
</dbReference>
<proteinExistence type="inferred from homology"/>
<evidence type="ECO:0000256" key="4">
    <source>
        <dbReference type="ARBA" id="ARBA00016244"/>
    </source>
</evidence>
<dbReference type="Pfam" id="PF21158">
    <property type="entry name" value="flgK_1st_1"/>
    <property type="match status" value="1"/>
</dbReference>
<feature type="domain" description="Flagellar basal-body/hook protein C-terminal" evidence="8">
    <location>
        <begin position="599"/>
        <end position="640"/>
    </location>
</feature>
<dbReference type="NCBIfam" id="TIGR02492">
    <property type="entry name" value="flgK_ends"/>
    <property type="match status" value="1"/>
</dbReference>
<name>A0A1J4QE23_9GAMM</name>
<dbReference type="Pfam" id="PF22638">
    <property type="entry name" value="FlgK_D1"/>
    <property type="match status" value="1"/>
</dbReference>
<evidence type="ECO:0000256" key="3">
    <source>
        <dbReference type="ARBA" id="ARBA00009677"/>
    </source>
</evidence>
<keyword evidence="5" id="KW-0964">Secreted</keyword>
<evidence type="ECO:0000256" key="1">
    <source>
        <dbReference type="ARBA" id="ARBA00004365"/>
    </source>
</evidence>
<evidence type="ECO:0000256" key="2">
    <source>
        <dbReference type="ARBA" id="ARBA00004613"/>
    </source>
</evidence>
<evidence type="ECO:0000313" key="11">
    <source>
        <dbReference type="EMBL" id="OIN07724.1"/>
    </source>
</evidence>
<dbReference type="InterPro" id="IPR002371">
    <property type="entry name" value="FlgK"/>
</dbReference>
<keyword evidence="11" id="KW-0969">Cilium</keyword>
<dbReference type="InterPro" id="IPR010930">
    <property type="entry name" value="Flg_bb/hook_C_dom"/>
</dbReference>
<protein>
    <recommendedName>
        <fullName evidence="4">Flagellar hook-associated protein 1</fullName>
    </recommendedName>
</protein>
<comment type="subcellular location">
    <subcellularLocation>
        <location evidence="1">Bacterial flagellum</location>
    </subcellularLocation>
    <subcellularLocation>
        <location evidence="2">Secreted</location>
    </subcellularLocation>
</comment>
<keyword evidence="11" id="KW-0966">Cell projection</keyword>
<evidence type="ECO:0000259" key="8">
    <source>
        <dbReference type="Pfam" id="PF06429"/>
    </source>
</evidence>
<feature type="domain" description="Flagellar hook-associated protein 1 D2-like" evidence="9">
    <location>
        <begin position="343"/>
        <end position="417"/>
    </location>
</feature>
<feature type="domain" description="Flagellar hook-associated protein FlgK helical" evidence="10">
    <location>
        <begin position="94"/>
        <end position="327"/>
    </location>
</feature>
<reference evidence="11 12" key="1">
    <citation type="submission" date="2016-07" db="EMBL/GenBank/DDBJ databases">
        <title>Draft Genome Sequence of Oceanisphaera psychrotolerans, isolated from coastal sediment samples.</title>
        <authorList>
            <person name="Zhuo S."/>
            <person name="Ruan Z."/>
        </authorList>
    </citation>
    <scope>NUCLEOTIDE SEQUENCE [LARGE SCALE GENOMIC DNA]</scope>
    <source>
        <strain evidence="11 12">LAM-WHM-ZC</strain>
    </source>
</reference>
<dbReference type="AlphaFoldDB" id="A0A1J4QE23"/>
<sequence length="641" mass="67341">MAVDMYQTGVSGLMAAQAQLATTGHNIANVNTEGFNRQRAEQMTAGGLYTGGQFYGTGTRVSDVTRMYQEYAFRDVLVSSTEQAGTQTLYEQLSYLNDSVNNMGTAMSQSLDALYGAIDAVTDNPGDLGNRQLFLAYAGDVAAGFNAMYSNLNQQYSTNSQSMVSSASRVTELAAGIAALNQEIMNAGQNGSPNDLLDQRDKLIGELGQEVHITTLTEPSGAVSVMLGGRDTLVSGSRALGLQVRAGSPDPQQTELYLGDPARPETATRLNGSELGGTLGATVEFRNQVLAPTMSDIGRTAMGLADAFNQVQRQGVDLSGVPGLDLFTDINAPEALAGRFFTSNTAVSGEVTITDTGALTGSEYRLDVKDGAYSITDLGSGKSTALVPDADGKLNFDGFSLTLTGTPTNGDSMLIRPSRNGAANLAVSLQQPEGLAASSQLMTTANGNNTGTAALNATLNNDATTRVDNASYPLRLKVETDATTGVPQYNLYDQGGTLLSAVVPDADGKFTFNDVELTLSGSAKPFDQFQIDQASGAGNNVNAQAFGELKQKKWLNGGTATLEQSLNQTMVAVGSKTQSQSIKATAAAAALTQAENRMQSISGVNLDEEAANLLRFQQAYMASSRVVTVANELFDTLLQIR</sequence>
<dbReference type="Pfam" id="PF06429">
    <property type="entry name" value="Flg_bbr_C"/>
    <property type="match status" value="1"/>
</dbReference>